<feature type="binding site" evidence="4">
    <location>
        <position position="129"/>
    </location>
    <ligand>
        <name>S-adenosyl-L-methionine</name>
        <dbReference type="ChEBI" id="CHEBI:59789"/>
    </ligand>
</feature>
<dbReference type="GO" id="GO:0008757">
    <property type="term" value="F:S-adenosylmethionine-dependent methyltransferase activity"/>
    <property type="evidence" value="ECO:0007669"/>
    <property type="project" value="TreeGrafter"/>
</dbReference>
<dbReference type="GO" id="GO:0008171">
    <property type="term" value="F:O-methyltransferase activity"/>
    <property type="evidence" value="ECO:0007669"/>
    <property type="project" value="InterPro"/>
</dbReference>
<evidence type="ECO:0000256" key="4">
    <source>
        <dbReference type="HAMAP-Rule" id="MF_02217"/>
    </source>
</evidence>
<dbReference type="CDD" id="cd02440">
    <property type="entry name" value="AdoMet_MTases"/>
    <property type="match status" value="1"/>
</dbReference>
<comment type="catalytic activity">
    <reaction evidence="4">
        <text>5-hydroxyuridine(34) in tRNA + S-adenosyl-L-methionine = 5-methoxyuridine(34) in tRNA + S-adenosyl-L-homocysteine + H(+)</text>
        <dbReference type="Rhea" id="RHEA:60524"/>
        <dbReference type="Rhea" id="RHEA-COMP:13381"/>
        <dbReference type="Rhea" id="RHEA-COMP:15591"/>
        <dbReference type="ChEBI" id="CHEBI:15378"/>
        <dbReference type="ChEBI" id="CHEBI:57856"/>
        <dbReference type="ChEBI" id="CHEBI:59789"/>
        <dbReference type="ChEBI" id="CHEBI:136877"/>
        <dbReference type="ChEBI" id="CHEBI:143860"/>
    </reaction>
</comment>
<keyword evidence="1 4" id="KW-0489">Methyltransferase</keyword>
<dbReference type="InterPro" id="IPR002935">
    <property type="entry name" value="SAM_O-MeTrfase"/>
</dbReference>
<evidence type="ECO:0000256" key="3">
    <source>
        <dbReference type="ARBA" id="ARBA00022691"/>
    </source>
</evidence>
<feature type="binding site" evidence="4">
    <location>
        <position position="34"/>
    </location>
    <ligand>
        <name>S-adenosyl-L-methionine</name>
        <dbReference type="ChEBI" id="CHEBI:59789"/>
    </ligand>
</feature>
<dbReference type="EC" id="2.1.1.-" evidence="4"/>
<feature type="binding site" evidence="4">
    <location>
        <begin position="109"/>
        <end position="110"/>
    </location>
    <ligand>
        <name>S-adenosyl-L-methionine</name>
        <dbReference type="ChEBI" id="CHEBI:59789"/>
    </ligand>
</feature>
<protein>
    <recommendedName>
        <fullName evidence="4">tRNA 5-hydroxyuridine methyltransferase</fullName>
        <ecNumber evidence="4">2.1.1.-</ecNumber>
    </recommendedName>
    <alternativeName>
        <fullName evidence="4">ho5U methyltransferase</fullName>
    </alternativeName>
</protein>
<dbReference type="HAMAP" id="MF_02217">
    <property type="entry name" value="TrmR_methyltr"/>
    <property type="match status" value="1"/>
</dbReference>
<feature type="binding site" evidence="4">
    <location>
        <position position="129"/>
    </location>
    <ligand>
        <name>Mg(2+)</name>
        <dbReference type="ChEBI" id="CHEBI:18420"/>
    </ligand>
</feature>
<comment type="subunit">
    <text evidence="4">Homodimer.</text>
</comment>
<organism evidence="5 6">
    <name type="scientific">Mammaliicoccus stepanovicii</name>
    <dbReference type="NCBI Taxonomy" id="643214"/>
    <lineage>
        <taxon>Bacteria</taxon>
        <taxon>Bacillati</taxon>
        <taxon>Bacillota</taxon>
        <taxon>Bacilli</taxon>
        <taxon>Bacillales</taxon>
        <taxon>Staphylococcaceae</taxon>
        <taxon>Mammaliicoccus</taxon>
    </lineage>
</organism>
<dbReference type="AlphaFoldDB" id="A0A239Z4Z8"/>
<feature type="binding site" evidence="4">
    <location>
        <position position="156"/>
    </location>
    <ligand>
        <name>Mg(2+)</name>
        <dbReference type="ChEBI" id="CHEBI:18420"/>
    </ligand>
</feature>
<dbReference type="SUPFAM" id="SSF53335">
    <property type="entry name" value="S-adenosyl-L-methionine-dependent methyltransferases"/>
    <property type="match status" value="1"/>
</dbReference>
<feature type="binding site" evidence="4">
    <location>
        <position position="64"/>
    </location>
    <ligand>
        <name>S-adenosyl-L-methionine</name>
        <dbReference type="ChEBI" id="CHEBI:59789"/>
    </ligand>
</feature>
<dbReference type="RefSeq" id="WP_095087661.1">
    <property type="nucleotide sequence ID" value="NZ_BMDM01000002.1"/>
</dbReference>
<evidence type="ECO:0000313" key="6">
    <source>
        <dbReference type="Proteomes" id="UP000242084"/>
    </source>
</evidence>
<comment type="function">
    <text evidence="4">Catalyzes the methylation of 5-hydroxyuridine (ho5U) to form 5-methoxyuridine (mo5U) at position 34 in tRNAs.</text>
</comment>
<dbReference type="InterPro" id="IPR029063">
    <property type="entry name" value="SAM-dependent_MTases_sf"/>
</dbReference>
<dbReference type="OrthoDB" id="9799672at2"/>
<keyword evidence="3 4" id="KW-0949">S-adenosyl-L-methionine</keyword>
<dbReference type="GO" id="GO:0000287">
    <property type="term" value="F:magnesium ion binding"/>
    <property type="evidence" value="ECO:0007669"/>
    <property type="project" value="UniProtKB-UniRule"/>
</dbReference>
<keyword evidence="4" id="KW-0460">Magnesium</keyword>
<dbReference type="PANTHER" id="PTHR10509">
    <property type="entry name" value="O-METHYLTRANSFERASE-RELATED"/>
    <property type="match status" value="1"/>
</dbReference>
<dbReference type="PANTHER" id="PTHR10509:SF14">
    <property type="entry name" value="CAFFEOYL-COA O-METHYLTRANSFERASE 3-RELATED"/>
    <property type="match status" value="1"/>
</dbReference>
<keyword evidence="2 4" id="KW-0808">Transferase</keyword>
<dbReference type="InterPro" id="IPR043675">
    <property type="entry name" value="TrmR_methyltr"/>
</dbReference>
<sequence>MEKDIAYIEQLLFQNSSEIDELRTYADQNKVPIMDKISTEFVKQMIRIHNAQNILEIGTAIGYSSMHFASCNSNINVYTIERNEEMYHQAVKNIKHYHFEDQIKVILSDAKDAFERIPENMKFDMIFIDAAKAQSQKFFELYEPFLNEGGIILTDNVLYHGFVSNIEIVRSRNIRQMIKKIKSYNEWLMNHPNYETTIINIGDGMAISKRGRKDD</sequence>
<feature type="binding site" evidence="4">
    <location>
        <position position="81"/>
    </location>
    <ligand>
        <name>S-adenosyl-L-methionine</name>
        <dbReference type="ChEBI" id="CHEBI:59789"/>
    </ligand>
</feature>
<dbReference type="GO" id="GO:0016300">
    <property type="term" value="F:tRNA (uridine) methyltransferase activity"/>
    <property type="evidence" value="ECO:0007669"/>
    <property type="project" value="UniProtKB-UniRule"/>
</dbReference>
<dbReference type="Pfam" id="PF01596">
    <property type="entry name" value="Methyltransf_3"/>
    <property type="match status" value="1"/>
</dbReference>
<dbReference type="InterPro" id="IPR050362">
    <property type="entry name" value="Cation-dep_OMT"/>
</dbReference>
<accession>A0A239Z4Z8</accession>
<dbReference type="GO" id="GO:0030488">
    <property type="term" value="P:tRNA methylation"/>
    <property type="evidence" value="ECO:0007669"/>
    <property type="project" value="UniProtKB-UniRule"/>
</dbReference>
<proteinExistence type="inferred from homology"/>
<evidence type="ECO:0000313" key="5">
    <source>
        <dbReference type="EMBL" id="SNV65686.1"/>
    </source>
</evidence>
<evidence type="ECO:0000256" key="1">
    <source>
        <dbReference type="ARBA" id="ARBA00022603"/>
    </source>
</evidence>
<dbReference type="Proteomes" id="UP000242084">
    <property type="component" value="Chromosome 1"/>
</dbReference>
<comment type="similarity">
    <text evidence="4">Belongs to the class I-like SAM-binding methyltransferase superfamily. Cation-dependent O-methyltransferase family.</text>
</comment>
<keyword evidence="4" id="KW-0819">tRNA processing</keyword>
<dbReference type="Gene3D" id="3.40.50.150">
    <property type="entry name" value="Vaccinia Virus protein VP39"/>
    <property type="match status" value="1"/>
</dbReference>
<dbReference type="KEGG" id="sste:SAMEA4384403_1149"/>
<reference evidence="5 6" key="1">
    <citation type="submission" date="2017-06" db="EMBL/GenBank/DDBJ databases">
        <authorList>
            <consortium name="Pathogen Informatics"/>
        </authorList>
    </citation>
    <scope>NUCLEOTIDE SEQUENCE [LARGE SCALE GENOMIC DNA]</scope>
    <source>
        <strain evidence="5 6">NCTC13839</strain>
    </source>
</reference>
<dbReference type="EMBL" id="LT906462">
    <property type="protein sequence ID" value="SNV65686.1"/>
    <property type="molecule type" value="Genomic_DNA"/>
</dbReference>
<feature type="binding site" evidence="4">
    <location>
        <position position="155"/>
    </location>
    <ligand>
        <name>Mg(2+)</name>
        <dbReference type="ChEBI" id="CHEBI:18420"/>
    </ligand>
</feature>
<gene>
    <name evidence="4" type="primary">trmR</name>
    <name evidence="5" type="ORF">SAMEA4384403_01149</name>
</gene>
<keyword evidence="4" id="KW-0479">Metal-binding</keyword>
<keyword evidence="6" id="KW-1185">Reference proteome</keyword>
<evidence type="ECO:0000256" key="2">
    <source>
        <dbReference type="ARBA" id="ARBA00022679"/>
    </source>
</evidence>
<dbReference type="PROSITE" id="PS51682">
    <property type="entry name" value="SAM_OMT_I"/>
    <property type="match status" value="1"/>
</dbReference>
<name>A0A239Z4Z8_9STAP</name>